<evidence type="ECO:0000256" key="1">
    <source>
        <dbReference type="SAM" id="MobiDB-lite"/>
    </source>
</evidence>
<dbReference type="AlphaFoldDB" id="A0A0J6FF16"/>
<reference evidence="3" key="2">
    <citation type="journal article" date="2009" name="Genome Res.">
        <title>Comparative genomic analyses of the human fungal pathogens Coccidioides and their relatives.</title>
        <authorList>
            <person name="Sharpton T.J."/>
            <person name="Stajich J.E."/>
            <person name="Rounsley S.D."/>
            <person name="Gardner M.J."/>
            <person name="Wortman J.R."/>
            <person name="Jordar V.S."/>
            <person name="Maiti R."/>
            <person name="Kodira C.D."/>
            <person name="Neafsey D.E."/>
            <person name="Zeng Q."/>
            <person name="Hung C.-Y."/>
            <person name="McMahan C."/>
            <person name="Muszewska A."/>
            <person name="Grynberg M."/>
            <person name="Mandel M.A."/>
            <person name="Kellner E.M."/>
            <person name="Barker B.M."/>
            <person name="Galgiani J.N."/>
            <person name="Orbach M.J."/>
            <person name="Kirkland T.N."/>
            <person name="Cole G.T."/>
            <person name="Henn M.R."/>
            <person name="Birren B.W."/>
            <person name="Taylor J.W."/>
        </authorList>
    </citation>
    <scope>NUCLEOTIDE SEQUENCE [LARGE SCALE GENOMIC DNA]</scope>
    <source>
        <strain evidence="3">RMSCC 3488</strain>
    </source>
</reference>
<organism evidence="2 3">
    <name type="scientific">Coccidioides posadasii RMSCC 3488</name>
    <dbReference type="NCBI Taxonomy" id="454284"/>
    <lineage>
        <taxon>Eukaryota</taxon>
        <taxon>Fungi</taxon>
        <taxon>Dikarya</taxon>
        <taxon>Ascomycota</taxon>
        <taxon>Pezizomycotina</taxon>
        <taxon>Eurotiomycetes</taxon>
        <taxon>Eurotiomycetidae</taxon>
        <taxon>Onygenales</taxon>
        <taxon>Onygenaceae</taxon>
        <taxon>Coccidioides</taxon>
    </lineage>
</organism>
<proteinExistence type="predicted"/>
<evidence type="ECO:0000313" key="2">
    <source>
        <dbReference type="EMBL" id="KMM67875.1"/>
    </source>
</evidence>
<sequence length="154" mass="16924">MRAYQATGTFLSYPSALRRRIANIAGMAVEKRGGVVQEVLSTPVIAAGCAIVGGALTERTYWKTRYKSAWQRHQPEPNEFPACRVVNQQPTPGQGVGDATVSMAVFMQESGLMFLESQSVDIERGLKSPKAGQQVPRRSNIVFSRKPPRRCGRS</sequence>
<gene>
    <name evidence="2" type="ORF">CPAG_04208</name>
</gene>
<name>A0A0J6FF16_COCPO</name>
<evidence type="ECO:0000313" key="3">
    <source>
        <dbReference type="Proteomes" id="UP000054567"/>
    </source>
</evidence>
<dbReference type="Proteomes" id="UP000054567">
    <property type="component" value="Unassembled WGS sequence"/>
</dbReference>
<feature type="region of interest" description="Disordered" evidence="1">
    <location>
        <begin position="126"/>
        <end position="154"/>
    </location>
</feature>
<dbReference type="VEuPathDB" id="FungiDB:CPAG_04208"/>
<accession>A0A0J6FF16</accession>
<protein>
    <submittedName>
        <fullName evidence="2">Uncharacterized protein</fullName>
    </submittedName>
</protein>
<dbReference type="EMBL" id="DS268110">
    <property type="protein sequence ID" value="KMM67875.1"/>
    <property type="molecule type" value="Genomic_DNA"/>
</dbReference>
<reference evidence="3" key="3">
    <citation type="journal article" date="2010" name="Genome Res.">
        <title>Population genomic sequencing of Coccidioides fungi reveals recent hybridization and transposon control.</title>
        <authorList>
            <person name="Neafsey D.E."/>
            <person name="Barker B.M."/>
            <person name="Sharpton T.J."/>
            <person name="Stajich J.E."/>
            <person name="Park D.J."/>
            <person name="Whiston E."/>
            <person name="Hung C.-Y."/>
            <person name="McMahan C."/>
            <person name="White J."/>
            <person name="Sykes S."/>
            <person name="Heiman D."/>
            <person name="Young S."/>
            <person name="Zeng Q."/>
            <person name="Abouelleil A."/>
            <person name="Aftuck L."/>
            <person name="Bessette D."/>
            <person name="Brown A."/>
            <person name="FitzGerald M."/>
            <person name="Lui A."/>
            <person name="Macdonald J.P."/>
            <person name="Priest M."/>
            <person name="Orbach M.J."/>
            <person name="Galgiani J.N."/>
            <person name="Kirkland T.N."/>
            <person name="Cole G.T."/>
            <person name="Birren B.W."/>
            <person name="Henn M.R."/>
            <person name="Taylor J.W."/>
            <person name="Rounsley S.D."/>
        </authorList>
    </citation>
    <scope>NUCLEOTIDE SEQUENCE [LARGE SCALE GENOMIC DNA]</scope>
    <source>
        <strain evidence="3">RMSCC 3488</strain>
    </source>
</reference>
<reference evidence="2 3" key="1">
    <citation type="submission" date="2007-06" db="EMBL/GenBank/DDBJ databases">
        <title>The Genome Sequence of Coccidioides posadasii RMSCC_3488.</title>
        <authorList>
            <consortium name="Coccidioides Genome Resources Consortium"/>
            <consortium name="The Broad Institute Genome Sequencing Platform"/>
            <person name="Henn M.R."/>
            <person name="Sykes S."/>
            <person name="Young S."/>
            <person name="Jaffe D."/>
            <person name="Berlin A."/>
            <person name="Alvarez P."/>
            <person name="Butler J."/>
            <person name="Gnerre S."/>
            <person name="Grabherr M."/>
            <person name="Mauceli E."/>
            <person name="Brockman W."/>
            <person name="Kodira C."/>
            <person name="Alvarado L."/>
            <person name="Zeng Q."/>
            <person name="Crawford M."/>
            <person name="Antoine C."/>
            <person name="Devon K."/>
            <person name="Galgiani J."/>
            <person name="Orsborn K."/>
            <person name="Lewis M.L."/>
            <person name="Nusbaum C."/>
            <person name="Galagan J."/>
            <person name="Birren B."/>
        </authorList>
    </citation>
    <scope>NUCLEOTIDE SEQUENCE [LARGE SCALE GENOMIC DNA]</scope>
    <source>
        <strain evidence="2 3">RMSCC 3488</strain>
    </source>
</reference>